<protein>
    <submittedName>
        <fullName evidence="2">Uncharacterized protein</fullName>
    </submittedName>
</protein>
<reference evidence="2 3" key="1">
    <citation type="submission" date="2015-01" db="EMBL/GenBank/DDBJ databases">
        <title>The Genome Sequence of Exophiala xenobiotica CBS118157.</title>
        <authorList>
            <consortium name="The Broad Institute Genomics Platform"/>
            <person name="Cuomo C."/>
            <person name="de Hoog S."/>
            <person name="Gorbushina A."/>
            <person name="Stielow B."/>
            <person name="Teixiera M."/>
            <person name="Abouelleil A."/>
            <person name="Chapman S.B."/>
            <person name="Priest M."/>
            <person name="Young S.K."/>
            <person name="Wortman J."/>
            <person name="Nusbaum C."/>
            <person name="Birren B."/>
        </authorList>
    </citation>
    <scope>NUCLEOTIDE SEQUENCE [LARGE SCALE GENOMIC DNA]</scope>
    <source>
        <strain evidence="2 3">CBS 118157</strain>
    </source>
</reference>
<organism evidence="2 3">
    <name type="scientific">Exophiala xenobiotica</name>
    <dbReference type="NCBI Taxonomy" id="348802"/>
    <lineage>
        <taxon>Eukaryota</taxon>
        <taxon>Fungi</taxon>
        <taxon>Dikarya</taxon>
        <taxon>Ascomycota</taxon>
        <taxon>Pezizomycotina</taxon>
        <taxon>Eurotiomycetes</taxon>
        <taxon>Chaetothyriomycetidae</taxon>
        <taxon>Chaetothyriales</taxon>
        <taxon>Herpotrichiellaceae</taxon>
        <taxon>Exophiala</taxon>
    </lineage>
</organism>
<accession>A0A0D2D866</accession>
<feature type="compositionally biased region" description="Basic and acidic residues" evidence="1">
    <location>
        <begin position="133"/>
        <end position="145"/>
    </location>
</feature>
<dbReference type="EMBL" id="KN847318">
    <property type="protein sequence ID" value="KIW58457.1"/>
    <property type="molecule type" value="Genomic_DNA"/>
</dbReference>
<proteinExistence type="predicted"/>
<dbReference type="AlphaFoldDB" id="A0A0D2D866"/>
<gene>
    <name evidence="2" type="ORF">PV05_02971</name>
</gene>
<dbReference type="HOGENOM" id="CLU_1786863_0_0_1"/>
<dbReference type="Proteomes" id="UP000054342">
    <property type="component" value="Unassembled WGS sequence"/>
</dbReference>
<evidence type="ECO:0000313" key="2">
    <source>
        <dbReference type="EMBL" id="KIW58457.1"/>
    </source>
</evidence>
<dbReference type="RefSeq" id="XP_013319041.1">
    <property type="nucleotide sequence ID" value="XM_013463587.1"/>
</dbReference>
<evidence type="ECO:0000313" key="3">
    <source>
        <dbReference type="Proteomes" id="UP000054342"/>
    </source>
</evidence>
<evidence type="ECO:0000256" key="1">
    <source>
        <dbReference type="SAM" id="MobiDB-lite"/>
    </source>
</evidence>
<name>A0A0D2D866_9EURO</name>
<dbReference type="GeneID" id="25324879"/>
<keyword evidence="3" id="KW-1185">Reference proteome</keyword>
<feature type="region of interest" description="Disordered" evidence="1">
    <location>
        <begin position="122"/>
        <end position="145"/>
    </location>
</feature>
<sequence length="145" mass="16244">MSFNKEEMRRCTPILEAGHNRMEHKSRLLIRLYFRICTHLLAAVVRLYLGNSTSTGTLHKDPCLFLAAPPTLYPQLDVDSWSPKSHPGPLQHVNQNAKKAGTRRVIVQIWYSTSGSRVQPLPAIGVSHNSATHGDHERWVSKGGP</sequence>